<proteinExistence type="predicted"/>
<gene>
    <name evidence="1" type="ORF">LCGC14_1339480</name>
</gene>
<dbReference type="EMBL" id="LAZR01008175">
    <property type="protein sequence ID" value="KKM80477.1"/>
    <property type="molecule type" value="Genomic_DNA"/>
</dbReference>
<sequence length="933" mass="104166">MADEVDKDLNMIQPAKTGSEIALEQLLENSEDVAVLTPQITTQKGLDKYKEGVQADAQFLESFQTGEVDKDLDANRSMFEDVTSVRARNQGEGIKGLKAIGGGLYMGALIAMEQAGYVADIDTYANFFRDIEDVSGNAWTRLMKDMQEKGRESGIFKIWEQTPDENSLASQVFKWTSLEGAISSAVGFGVTGLGAARLVSYLGSMKKFATLGKLTDAVMGNVAGKSMAGATKQFVGPLAASGMSNFFMGQLMAADTFNQTMAEFKPRIDSGELGEYEVQKIASNNAQEVVGLNMALSLTAYLKFGSIFKRRQQLKSLVANPTALHQMKGLIARGSPTAFTENVYQEMIQMEQLHDVKGAFGIEDEYAENYWDRMSNLALSNRALHAGALGIAGGPIQFAIIQRPMMGRQLAEQRNIYNKQQESLDWHKQVVANGFAKFQDYERIIGEAILEGNAADAEFVGDLQVLDGLADSVEWGTLDYLRKDIETILAYDQAEAIEKGYTQADYKETAQKFLDTISSAEQITLAHAGVINRGEVAFNRLAAIRTAEALVKLEVDAKIAHTAVQERARLHLNLDADVRFDEKFNIARDPNRHVNLTEQQKARAVNKEKAQDESLNAFLANSADYGAYLDSFKDFNKYIKLAESLDKRYKQITSDKYQKDLAKRENERGADLKRAITADKQAKEEDIVQEEFSRFKPFARVVAEVPTEEVQKTLKTDFTGEVKGRTPKRDATFSAIDENGVLRNYTKGDKVRSVDGRIFKVDSQNRGTKGESQAHMPILYEVGTDGKAIIPLNEAGEKVPFDEVKFVLGDNTFLRTEVLQKYKNGQYAEYWAPYVNPDSLLKPNDPLYQHGRLRMLSKARAKSLNISARAIREAEFGWTERYAMEQLDIPFQAPYEIYLDVKKVGERETHVDVYKKTPAGQSDVLLTRLDRDY</sequence>
<dbReference type="AlphaFoldDB" id="A0A0F9NGD0"/>
<accession>A0A0F9NGD0</accession>
<organism evidence="1">
    <name type="scientific">marine sediment metagenome</name>
    <dbReference type="NCBI Taxonomy" id="412755"/>
    <lineage>
        <taxon>unclassified sequences</taxon>
        <taxon>metagenomes</taxon>
        <taxon>ecological metagenomes</taxon>
    </lineage>
</organism>
<comment type="caution">
    <text evidence="1">The sequence shown here is derived from an EMBL/GenBank/DDBJ whole genome shotgun (WGS) entry which is preliminary data.</text>
</comment>
<reference evidence="1" key="1">
    <citation type="journal article" date="2015" name="Nature">
        <title>Complex archaea that bridge the gap between prokaryotes and eukaryotes.</title>
        <authorList>
            <person name="Spang A."/>
            <person name="Saw J.H."/>
            <person name="Jorgensen S.L."/>
            <person name="Zaremba-Niedzwiedzka K."/>
            <person name="Martijn J."/>
            <person name="Lind A.E."/>
            <person name="van Eijk R."/>
            <person name="Schleper C."/>
            <person name="Guy L."/>
            <person name="Ettema T.J."/>
        </authorList>
    </citation>
    <scope>NUCLEOTIDE SEQUENCE</scope>
</reference>
<protein>
    <submittedName>
        <fullName evidence="1">Uncharacterized protein</fullName>
    </submittedName>
</protein>
<name>A0A0F9NGD0_9ZZZZ</name>
<feature type="non-terminal residue" evidence="1">
    <location>
        <position position="933"/>
    </location>
</feature>
<evidence type="ECO:0000313" key="1">
    <source>
        <dbReference type="EMBL" id="KKM80477.1"/>
    </source>
</evidence>